<name>A0A254N4S7_9BURK</name>
<dbReference type="OrthoDB" id="6188167at2"/>
<accession>A0A254N4S7</accession>
<dbReference type="EMBL" id="NISI01000006">
    <property type="protein sequence ID" value="OWR03081.1"/>
    <property type="molecule type" value="Genomic_DNA"/>
</dbReference>
<evidence type="ECO:0000313" key="3">
    <source>
        <dbReference type="Proteomes" id="UP000197446"/>
    </source>
</evidence>
<evidence type="ECO:0008006" key="4">
    <source>
        <dbReference type="Google" id="ProtNLM"/>
    </source>
</evidence>
<dbReference type="Pfam" id="PF07793">
    <property type="entry name" value="DUF1631"/>
    <property type="match status" value="2"/>
</dbReference>
<organism evidence="2 3">
    <name type="scientific">Roseateles puraquae</name>
    <dbReference type="NCBI Taxonomy" id="431059"/>
    <lineage>
        <taxon>Bacteria</taxon>
        <taxon>Pseudomonadati</taxon>
        <taxon>Pseudomonadota</taxon>
        <taxon>Betaproteobacteria</taxon>
        <taxon>Burkholderiales</taxon>
        <taxon>Sphaerotilaceae</taxon>
        <taxon>Roseateles</taxon>
    </lineage>
</organism>
<dbReference type="AlphaFoldDB" id="A0A254N4S7"/>
<feature type="compositionally biased region" description="Basic and acidic residues" evidence="1">
    <location>
        <begin position="555"/>
        <end position="566"/>
    </location>
</feature>
<dbReference type="InterPro" id="IPR012434">
    <property type="entry name" value="DUF1631"/>
</dbReference>
<evidence type="ECO:0000256" key="1">
    <source>
        <dbReference type="SAM" id="MobiDB-lite"/>
    </source>
</evidence>
<sequence length="719" mass="77266">MHAHPQFDRYARHLEGEAPALARQWLAGMLEAMRDPAAAGVAHLDRKGLSGLLMAVEPLRMHIGECLSGHLIQGIQGAEARLLGRSASASALSGFDIDQLTLVDETQAEKDIEISRVVQLVELKLEWELRELQGLTATLVTDARQGEDPMLCSPAVLARAISQTVYEQVLEPEQQALWMRLAAPILVEQLRPFLPTLVEQLKGQGLQAPRYRAILAPNSSAVLKAGEPPGAAPPAGSGAAGMVAVPGIAAEQLQTLLRAMPLLQRGLPAAARAAAPALPLAEGEPAFSLQPMGPGPADTEAAAASHALLGRLFERLLDDPQLAPALRGAIARLEAPVRQLAAHDPAVLASEQHPAWALINKIASHSAEMPAHDAERGEAFQRFVEPLVARLQDDEPAEPQAYVQALAQVQTFIDDERAQQVERTRPATNALSQMEAERRLLPLMRDQVELQLTRAQDVSPLVQTFLRGPWIEVLAKVMATDGAESPEAQALVGTVDELLASLQRPETPEARAELRRRLPRLIGRVQQGMALIDLPQQHRNRVLAELMQTHRRHLAEKTEKTEKAEAPTEPAAQAPVAAAPAVAVAAASPPVAPAARPEPELASEAPDAWQGHETHVGTLPTVPMALDATDTTEDWIDGLRAGRRCKLYLQGVWATAQLAWASDNGALFMFTSNLAGGMHSMTRRALKRLRSEGLATDLADPTPVQRALGGLLQALGSQG</sequence>
<reference evidence="2 3" key="1">
    <citation type="journal article" date="2007" name="Int. J. Syst. Evol. Microbiol.">
        <title>Description of Pelomonas aquatica sp. nov. and Pelomonas puraquae sp. nov., isolated from industrial and haemodialysis water.</title>
        <authorList>
            <person name="Gomila M."/>
            <person name="Bowien B."/>
            <person name="Falsen E."/>
            <person name="Moore E.R."/>
            <person name="Lalucat J."/>
        </authorList>
    </citation>
    <scope>NUCLEOTIDE SEQUENCE [LARGE SCALE GENOMIC DNA]</scope>
    <source>
        <strain evidence="2 3">CCUG 52769</strain>
    </source>
</reference>
<dbReference type="RefSeq" id="WP_088484235.1">
    <property type="nucleotide sequence ID" value="NZ_NISI01000006.1"/>
</dbReference>
<comment type="caution">
    <text evidence="2">The sequence shown here is derived from an EMBL/GenBank/DDBJ whole genome shotgun (WGS) entry which is preliminary data.</text>
</comment>
<dbReference type="Proteomes" id="UP000197446">
    <property type="component" value="Unassembled WGS sequence"/>
</dbReference>
<proteinExistence type="predicted"/>
<keyword evidence="3" id="KW-1185">Reference proteome</keyword>
<evidence type="ECO:0000313" key="2">
    <source>
        <dbReference type="EMBL" id="OWR03081.1"/>
    </source>
</evidence>
<protein>
    <recommendedName>
        <fullName evidence="4">Thymidine phosphorylase</fullName>
    </recommendedName>
</protein>
<gene>
    <name evidence="2" type="ORF">CDO81_16040</name>
</gene>
<feature type="region of interest" description="Disordered" evidence="1">
    <location>
        <begin position="555"/>
        <end position="575"/>
    </location>
</feature>